<dbReference type="KEGG" id="tsv:DSM104635_02492"/>
<evidence type="ECO:0000313" key="5">
    <source>
        <dbReference type="Proteomes" id="UP000431269"/>
    </source>
</evidence>
<dbReference type="CDD" id="cd04301">
    <property type="entry name" value="NAT_SF"/>
    <property type="match status" value="1"/>
</dbReference>
<reference evidence="5" key="1">
    <citation type="submission" date="2019-12" db="EMBL/GenBank/DDBJ databases">
        <title>Complete genome of Terracaulis silvestris 0127_4.</title>
        <authorList>
            <person name="Vieira S."/>
            <person name="Riedel T."/>
            <person name="Sproer C."/>
            <person name="Pascual J."/>
            <person name="Boedeker C."/>
            <person name="Overmann J."/>
        </authorList>
    </citation>
    <scope>NUCLEOTIDE SEQUENCE [LARGE SCALE GENOMIC DNA]</scope>
    <source>
        <strain evidence="5">0127_4</strain>
    </source>
</reference>
<keyword evidence="2" id="KW-0012">Acyltransferase</keyword>
<dbReference type="InterPro" id="IPR000182">
    <property type="entry name" value="GNAT_dom"/>
</dbReference>
<dbReference type="AlphaFoldDB" id="A0A6I6MVI6"/>
<evidence type="ECO:0000313" key="4">
    <source>
        <dbReference type="EMBL" id="QGZ95642.1"/>
    </source>
</evidence>
<proteinExistence type="predicted"/>
<evidence type="ECO:0000259" key="3">
    <source>
        <dbReference type="PROSITE" id="PS51186"/>
    </source>
</evidence>
<dbReference type="RefSeq" id="WP_158766488.1">
    <property type="nucleotide sequence ID" value="NZ_CP047045.1"/>
</dbReference>
<dbReference type="InterPro" id="IPR051016">
    <property type="entry name" value="Diverse_Substrate_AcTransf"/>
</dbReference>
<name>A0A6I6MVI6_9CAUL</name>
<evidence type="ECO:0000256" key="2">
    <source>
        <dbReference type="ARBA" id="ARBA00023315"/>
    </source>
</evidence>
<protein>
    <submittedName>
        <fullName evidence="4">Putative acetyltransferase</fullName>
    </submittedName>
</protein>
<dbReference type="Proteomes" id="UP000431269">
    <property type="component" value="Chromosome"/>
</dbReference>
<keyword evidence="1 4" id="KW-0808">Transferase</keyword>
<gene>
    <name evidence="4" type="ORF">DSM104635_02492</name>
</gene>
<dbReference type="InterPro" id="IPR016181">
    <property type="entry name" value="Acyl_CoA_acyltransferase"/>
</dbReference>
<organism evidence="4 5">
    <name type="scientific">Terricaulis silvestris</name>
    <dbReference type="NCBI Taxonomy" id="2686094"/>
    <lineage>
        <taxon>Bacteria</taxon>
        <taxon>Pseudomonadati</taxon>
        <taxon>Pseudomonadota</taxon>
        <taxon>Alphaproteobacteria</taxon>
        <taxon>Caulobacterales</taxon>
        <taxon>Caulobacteraceae</taxon>
        <taxon>Terricaulis</taxon>
    </lineage>
</organism>
<keyword evidence="5" id="KW-1185">Reference proteome</keyword>
<dbReference type="GO" id="GO:0008080">
    <property type="term" value="F:N-acetyltransferase activity"/>
    <property type="evidence" value="ECO:0007669"/>
    <property type="project" value="TreeGrafter"/>
</dbReference>
<dbReference type="Gene3D" id="3.40.630.30">
    <property type="match status" value="1"/>
</dbReference>
<evidence type="ECO:0000256" key="1">
    <source>
        <dbReference type="ARBA" id="ARBA00022679"/>
    </source>
</evidence>
<dbReference type="EMBL" id="CP047045">
    <property type="protein sequence ID" value="QGZ95642.1"/>
    <property type="molecule type" value="Genomic_DNA"/>
</dbReference>
<dbReference type="Pfam" id="PF00583">
    <property type="entry name" value="Acetyltransf_1"/>
    <property type="match status" value="1"/>
</dbReference>
<feature type="domain" description="N-acetyltransferase" evidence="3">
    <location>
        <begin position="1"/>
        <end position="146"/>
    </location>
</feature>
<dbReference type="PROSITE" id="PS51186">
    <property type="entry name" value="GNAT"/>
    <property type="match status" value="1"/>
</dbReference>
<dbReference type="SUPFAM" id="SSF55729">
    <property type="entry name" value="Acyl-CoA N-acyltransferases (Nat)"/>
    <property type="match status" value="1"/>
</dbReference>
<sequence>MIIRDVTAEDRAGWDVLWQGYLAFYESELPKNVSDITFGRFLDPSEPMFCLVAEDEETHELIGLVNCVLHRGTWAIQNFCYLEDLFTSAAARKRGVGRALIEAVYKRADKLGCSRVYWLTHETNYAGRSLYDQVAKNLGFIQYRRP</sequence>
<dbReference type="PANTHER" id="PTHR10545:SF42">
    <property type="entry name" value="ACETYLTRANSFERASE"/>
    <property type="match status" value="1"/>
</dbReference>
<accession>A0A6I6MVI6</accession>
<dbReference type="PANTHER" id="PTHR10545">
    <property type="entry name" value="DIAMINE N-ACETYLTRANSFERASE"/>
    <property type="match status" value="1"/>
</dbReference>